<organism evidence="1 2">
    <name type="scientific">Thelephora ganbajun</name>
    <name type="common">Ganba fungus</name>
    <dbReference type="NCBI Taxonomy" id="370292"/>
    <lineage>
        <taxon>Eukaryota</taxon>
        <taxon>Fungi</taxon>
        <taxon>Dikarya</taxon>
        <taxon>Basidiomycota</taxon>
        <taxon>Agaricomycotina</taxon>
        <taxon>Agaricomycetes</taxon>
        <taxon>Thelephorales</taxon>
        <taxon>Thelephoraceae</taxon>
        <taxon>Thelephora</taxon>
    </lineage>
</organism>
<keyword evidence="2" id="KW-1185">Reference proteome</keyword>
<dbReference type="Proteomes" id="UP000886501">
    <property type="component" value="Unassembled WGS sequence"/>
</dbReference>
<evidence type="ECO:0000313" key="2">
    <source>
        <dbReference type="Proteomes" id="UP000886501"/>
    </source>
</evidence>
<reference evidence="1" key="2">
    <citation type="journal article" date="2020" name="Nat. Commun.">
        <title>Large-scale genome sequencing of mycorrhizal fungi provides insights into the early evolution of symbiotic traits.</title>
        <authorList>
            <person name="Miyauchi S."/>
            <person name="Kiss E."/>
            <person name="Kuo A."/>
            <person name="Drula E."/>
            <person name="Kohler A."/>
            <person name="Sanchez-Garcia M."/>
            <person name="Morin E."/>
            <person name="Andreopoulos B."/>
            <person name="Barry K.W."/>
            <person name="Bonito G."/>
            <person name="Buee M."/>
            <person name="Carver A."/>
            <person name="Chen C."/>
            <person name="Cichocki N."/>
            <person name="Clum A."/>
            <person name="Culley D."/>
            <person name="Crous P.W."/>
            <person name="Fauchery L."/>
            <person name="Girlanda M."/>
            <person name="Hayes R.D."/>
            <person name="Keri Z."/>
            <person name="LaButti K."/>
            <person name="Lipzen A."/>
            <person name="Lombard V."/>
            <person name="Magnuson J."/>
            <person name="Maillard F."/>
            <person name="Murat C."/>
            <person name="Nolan M."/>
            <person name="Ohm R.A."/>
            <person name="Pangilinan J."/>
            <person name="Pereira M.F."/>
            <person name="Perotto S."/>
            <person name="Peter M."/>
            <person name="Pfister S."/>
            <person name="Riley R."/>
            <person name="Sitrit Y."/>
            <person name="Stielow J.B."/>
            <person name="Szollosi G."/>
            <person name="Zifcakova L."/>
            <person name="Stursova M."/>
            <person name="Spatafora J.W."/>
            <person name="Tedersoo L."/>
            <person name="Vaario L.M."/>
            <person name="Yamada A."/>
            <person name="Yan M."/>
            <person name="Wang P."/>
            <person name="Xu J."/>
            <person name="Bruns T."/>
            <person name="Baldrian P."/>
            <person name="Vilgalys R."/>
            <person name="Dunand C."/>
            <person name="Henrissat B."/>
            <person name="Grigoriev I.V."/>
            <person name="Hibbett D."/>
            <person name="Nagy L.G."/>
            <person name="Martin F.M."/>
        </authorList>
    </citation>
    <scope>NUCLEOTIDE SEQUENCE</scope>
    <source>
        <strain evidence="1">P2</strain>
    </source>
</reference>
<protein>
    <submittedName>
        <fullName evidence="1">Uncharacterized protein</fullName>
    </submittedName>
</protein>
<dbReference type="EMBL" id="MU118189">
    <property type="protein sequence ID" value="KAF9643766.1"/>
    <property type="molecule type" value="Genomic_DNA"/>
</dbReference>
<proteinExistence type="predicted"/>
<gene>
    <name evidence="1" type="ORF">BDM02DRAFT_1321104</name>
</gene>
<reference evidence="1" key="1">
    <citation type="submission" date="2019-10" db="EMBL/GenBank/DDBJ databases">
        <authorList>
            <consortium name="DOE Joint Genome Institute"/>
            <person name="Kuo A."/>
            <person name="Miyauchi S."/>
            <person name="Kiss E."/>
            <person name="Drula E."/>
            <person name="Kohler A."/>
            <person name="Sanchez-Garcia M."/>
            <person name="Andreopoulos B."/>
            <person name="Barry K.W."/>
            <person name="Bonito G."/>
            <person name="Buee M."/>
            <person name="Carver A."/>
            <person name="Chen C."/>
            <person name="Cichocki N."/>
            <person name="Clum A."/>
            <person name="Culley D."/>
            <person name="Crous P.W."/>
            <person name="Fauchery L."/>
            <person name="Girlanda M."/>
            <person name="Hayes R."/>
            <person name="Keri Z."/>
            <person name="Labutti K."/>
            <person name="Lipzen A."/>
            <person name="Lombard V."/>
            <person name="Magnuson J."/>
            <person name="Maillard F."/>
            <person name="Morin E."/>
            <person name="Murat C."/>
            <person name="Nolan M."/>
            <person name="Ohm R."/>
            <person name="Pangilinan J."/>
            <person name="Pereira M."/>
            <person name="Perotto S."/>
            <person name="Peter M."/>
            <person name="Riley R."/>
            <person name="Sitrit Y."/>
            <person name="Stielow B."/>
            <person name="Szollosi G."/>
            <person name="Zifcakova L."/>
            <person name="Stursova M."/>
            <person name="Spatafora J.W."/>
            <person name="Tedersoo L."/>
            <person name="Vaario L.-M."/>
            <person name="Yamada A."/>
            <person name="Yan M."/>
            <person name="Wang P."/>
            <person name="Xu J."/>
            <person name="Bruns T."/>
            <person name="Baldrian P."/>
            <person name="Vilgalys R."/>
            <person name="Henrissat B."/>
            <person name="Grigoriev I.V."/>
            <person name="Hibbett D."/>
            <person name="Nagy L.G."/>
            <person name="Martin F.M."/>
        </authorList>
    </citation>
    <scope>NUCLEOTIDE SEQUENCE</scope>
    <source>
        <strain evidence="1">P2</strain>
    </source>
</reference>
<evidence type="ECO:0000313" key="1">
    <source>
        <dbReference type="EMBL" id="KAF9643766.1"/>
    </source>
</evidence>
<comment type="caution">
    <text evidence="1">The sequence shown here is derived from an EMBL/GenBank/DDBJ whole genome shotgun (WGS) entry which is preliminary data.</text>
</comment>
<accession>A0ACB6Z2D6</accession>
<name>A0ACB6Z2D6_THEGA</name>
<sequence length="169" mass="18502">MSNLAAIASGPSTSSPSDGSRTQIIHDNQPRADQGSSNPSHDQGDTPQGVLRLRGGPRSKPAVVWREDVIDNEDMGKKSSKICCIYHKTRNFGESSSEESSSDSDSDSECDHAHHQHQHHRSSNGNEGAERERNEEDAQVEGLGSDDEPNAYERPPGWKRSKGKRKAEV</sequence>